<accession>A0ABP9E436</accession>
<evidence type="ECO:0000313" key="3">
    <source>
        <dbReference type="Proteomes" id="UP001501323"/>
    </source>
</evidence>
<keyword evidence="1" id="KW-0620">Polyamine biosynthesis</keyword>
<dbReference type="Gene3D" id="3.40.50.150">
    <property type="entry name" value="Vaccinia Virus protein VP39"/>
    <property type="match status" value="1"/>
</dbReference>
<dbReference type="InterPro" id="IPR029063">
    <property type="entry name" value="SAM-dependent_MTases_sf"/>
</dbReference>
<evidence type="ECO:0000256" key="1">
    <source>
        <dbReference type="ARBA" id="ARBA00023115"/>
    </source>
</evidence>
<evidence type="ECO:0008006" key="4">
    <source>
        <dbReference type="Google" id="ProtNLM"/>
    </source>
</evidence>
<sequence length="330" mass="35636">MRGSREAGACITPTLVEPPLTVLAVPGSWRLAGLGVATTREGTLLPLAMACPCGTGVADRQAFWRLAADWLGTVLGTEPVDPTGKRLRRAAVHSYGEYTALRFVRGQTQSRMRTRDPDFLLIDYTRTMLACLLWRPAPACIGVVGLGGGSQVKFCRRHLPCARIEVVENNPQVIALRDRFLVPADDERLQVSLDDGARFVAARPGRYDMLLVDGYDETGIPGALSTQAFYDDCREALLDGAAMSVNLFCGDADAHVRRLRRSFGDGNVLLVEEDAMSNRVAFAWRGAPPAASGEYVESILAALPPGAGEQLAPVFRRVAARIGDGRAVRA</sequence>
<dbReference type="Pfam" id="PF01564">
    <property type="entry name" value="Spermine_synth"/>
    <property type="match status" value="1"/>
</dbReference>
<reference evidence="3" key="1">
    <citation type="journal article" date="2019" name="Int. J. Syst. Evol. Microbiol.">
        <title>The Global Catalogue of Microorganisms (GCM) 10K type strain sequencing project: providing services to taxonomists for standard genome sequencing and annotation.</title>
        <authorList>
            <consortium name="The Broad Institute Genomics Platform"/>
            <consortium name="The Broad Institute Genome Sequencing Center for Infectious Disease"/>
            <person name="Wu L."/>
            <person name="Ma J."/>
        </authorList>
    </citation>
    <scope>NUCLEOTIDE SEQUENCE [LARGE SCALE GENOMIC DNA]</scope>
    <source>
        <strain evidence="3">JCM 18392</strain>
    </source>
</reference>
<protein>
    <recommendedName>
        <fullName evidence="4">Transferase</fullName>
    </recommendedName>
</protein>
<gene>
    <name evidence="2" type="ORF">GCM10023332_20240</name>
</gene>
<dbReference type="EMBL" id="BAABJY010000002">
    <property type="protein sequence ID" value="GAA4867801.1"/>
    <property type="molecule type" value="Genomic_DNA"/>
</dbReference>
<keyword evidence="3" id="KW-1185">Reference proteome</keyword>
<dbReference type="RefSeq" id="WP_345295361.1">
    <property type="nucleotide sequence ID" value="NZ_BAABJY010000002.1"/>
</dbReference>
<dbReference type="SUPFAM" id="SSF53335">
    <property type="entry name" value="S-adenosyl-L-methionine-dependent methyltransferases"/>
    <property type="match status" value="1"/>
</dbReference>
<comment type="caution">
    <text evidence="2">The sequence shown here is derived from an EMBL/GenBank/DDBJ whole genome shotgun (WGS) entry which is preliminary data.</text>
</comment>
<organism evidence="2 3">
    <name type="scientific">Luteimonas vadosa</name>
    <dbReference type="NCBI Taxonomy" id="1165507"/>
    <lineage>
        <taxon>Bacteria</taxon>
        <taxon>Pseudomonadati</taxon>
        <taxon>Pseudomonadota</taxon>
        <taxon>Gammaproteobacteria</taxon>
        <taxon>Lysobacterales</taxon>
        <taxon>Lysobacteraceae</taxon>
        <taxon>Luteimonas</taxon>
    </lineage>
</organism>
<proteinExistence type="predicted"/>
<name>A0ABP9E436_9GAMM</name>
<evidence type="ECO:0000313" key="2">
    <source>
        <dbReference type="EMBL" id="GAA4867801.1"/>
    </source>
</evidence>
<dbReference type="PANTHER" id="PTHR43317:SF11">
    <property type="entry name" value="POLYAMINE AMINOPROPYLTRANSFERASE 2"/>
    <property type="match status" value="1"/>
</dbReference>
<dbReference type="Proteomes" id="UP001501323">
    <property type="component" value="Unassembled WGS sequence"/>
</dbReference>
<dbReference type="PANTHER" id="PTHR43317">
    <property type="entry name" value="THERMOSPERMINE SYNTHASE ACAULIS5"/>
    <property type="match status" value="1"/>
</dbReference>